<dbReference type="SUPFAM" id="SSF53098">
    <property type="entry name" value="Ribonuclease H-like"/>
    <property type="match status" value="1"/>
</dbReference>
<dbReference type="InterPro" id="IPR012337">
    <property type="entry name" value="RNaseH-like_sf"/>
</dbReference>
<dbReference type="Pfam" id="PF07727">
    <property type="entry name" value="RVT_2"/>
    <property type="match status" value="1"/>
</dbReference>
<dbReference type="CDD" id="cd01647">
    <property type="entry name" value="RT_LTR"/>
    <property type="match status" value="1"/>
</dbReference>
<dbReference type="InterPro" id="IPR000477">
    <property type="entry name" value="RT_dom"/>
</dbReference>
<dbReference type="InterPro" id="IPR036397">
    <property type="entry name" value="RNaseH_sf"/>
</dbReference>
<feature type="region of interest" description="Disordered" evidence="2">
    <location>
        <begin position="859"/>
        <end position="879"/>
    </location>
</feature>
<dbReference type="Gene3D" id="3.30.70.270">
    <property type="match status" value="2"/>
</dbReference>
<dbReference type="Gene3D" id="3.30.420.10">
    <property type="entry name" value="Ribonuclease H-like superfamily/Ribonuclease H"/>
    <property type="match status" value="1"/>
</dbReference>
<comment type="caution">
    <text evidence="4">The sequence shown here is derived from an EMBL/GenBank/DDBJ whole genome shotgun (WGS) entry which is preliminary data.</text>
</comment>
<sequence>MLTMRARKFLKKTRRKLTVNGNETIGFDKTNVECYNCHKKGHFAKECKAPRSQDTKQKESIKRIVHVETPASTALVSCNGLGGYDWNDQAEEGTVKILKSQNEQLTKDLKKSELMVLGYKADNCKKGLGYENNNVVPPPYTGYFIPPKPDLSFTGLDEFTNKPVVENYDAKPCETKPKDVRKNNDSLIIKEWVSDDEEEEVTKPKNEQKIVKPGIPKIQFVKPKQPKKKAKKIVKLVEKPRQNTHIHRGNQKNWNNMMSQRLERNMSYLTDYEEIDGEYVVFRGNPKGGKITSKGTIRTGKLDFENVYFIRELKFNLFSVSRICDKKNSVLFIDTECIVLSPNFKLIDESQVLLRVPRKNNMYSVDLKNIVPKGGLTCLFAKATSDKSKLWHRRLGHLNYKTMNKLAKGNLVRGLPSKLFENVKTCVACQKGKQHRASCKTKTENSICLPLHLLHMDFFGLTIVKSLLKKMQCLVVTDDYSRFTWVFFLSTKDETSGILKSFITRIENLVDHKAKVIRCTKWVFQNKKDERGIVIRNKARLVAQGHTQEEGIDYDEVFAPVIRIKAIRMFLAYASFKDLVVYQMDVKSDFLYVKIKEELYVCQPPRFENSDFPDKVYKVEKALHGLHQAPRAWYETLSIYLLDIRFHRGKIDKTLFIIRNKGDILLVQVYVDDIIFGSTKKELCISFEKMIHEKFQMSSIGELTFLLGLQVLTFFLGLQVKHKQDGIYISQDKYVTKILKKYRFTKVKNASTPMETQKPLLKDEDGEEVDVHMYRSMIGSLMYLISSRPDIMFAVCACARYHFNLKVSHLHDVKRIFRLISWQCKKQTVVANSIIEAEYVAASSCYGQIVMENPNHLNDSHVPESDQAPGAPDGFAPQWIGEHDPNNSGWIDWDVQVGGEVDEPMVDLEVDDEVMDDDDDWEDDVKCLMAPVTPPEGYCDCFEHLRVIEDLSTRLGNLEYRHGVLMKMEEVSDAEVADSIAIGEIHPRVATVGEQVQVMESQAVQVVSGLKEIKTRVQQVESRVDTYSSGQMAITRQDEIVGLSQQDLLCTYTKLLVSVSDLILSEVFPDELLGLPPPRQVEFRIDLIPGTAPVARTPYRLAPSKMKKLSEQLWELELNKLTIKNRYPLPRIYDLFDQLQGSSVYSKIDLWSGYHQLCIREEDIPITAFRTRYGHYEFQVMHFRLTNAPAVFMDLMNRMCKPCLDKFMIVFIDDILIYSKNKEEHGEHLRTILNSLRSKKLYAKFTKCDFWLNFVQLLGHVIDSNRVHVDPAKIEAIKNWTAPTTPTKVRQFLGLAGYY</sequence>
<keyword evidence="1" id="KW-0479">Metal-binding</keyword>
<dbReference type="PANTHER" id="PTHR24559:SF427">
    <property type="entry name" value="RNA-DIRECTED DNA POLYMERASE"/>
    <property type="match status" value="1"/>
</dbReference>
<protein>
    <recommendedName>
        <fullName evidence="3">CCHC-type domain-containing protein</fullName>
    </recommendedName>
</protein>
<keyword evidence="1" id="KW-0863">Zinc-finger</keyword>
<dbReference type="Pfam" id="PF13976">
    <property type="entry name" value="gag_pre-integrs"/>
    <property type="match status" value="1"/>
</dbReference>
<dbReference type="EMBL" id="BKCJ010001249">
    <property type="protein sequence ID" value="GEU40021.1"/>
    <property type="molecule type" value="Genomic_DNA"/>
</dbReference>
<organism evidence="4">
    <name type="scientific">Tanacetum cinerariifolium</name>
    <name type="common">Dalmatian daisy</name>
    <name type="synonym">Chrysanthemum cinerariifolium</name>
    <dbReference type="NCBI Taxonomy" id="118510"/>
    <lineage>
        <taxon>Eukaryota</taxon>
        <taxon>Viridiplantae</taxon>
        <taxon>Streptophyta</taxon>
        <taxon>Embryophyta</taxon>
        <taxon>Tracheophyta</taxon>
        <taxon>Spermatophyta</taxon>
        <taxon>Magnoliopsida</taxon>
        <taxon>eudicotyledons</taxon>
        <taxon>Gunneridae</taxon>
        <taxon>Pentapetalae</taxon>
        <taxon>asterids</taxon>
        <taxon>campanulids</taxon>
        <taxon>Asterales</taxon>
        <taxon>Asteraceae</taxon>
        <taxon>Asteroideae</taxon>
        <taxon>Anthemideae</taxon>
        <taxon>Anthemidinae</taxon>
        <taxon>Tanacetum</taxon>
    </lineage>
</organism>
<dbReference type="PROSITE" id="PS50158">
    <property type="entry name" value="ZF_CCHC"/>
    <property type="match status" value="1"/>
</dbReference>
<dbReference type="InterPro" id="IPR036875">
    <property type="entry name" value="Znf_CCHC_sf"/>
</dbReference>
<dbReference type="InterPro" id="IPR043502">
    <property type="entry name" value="DNA/RNA_pol_sf"/>
</dbReference>
<dbReference type="InterPro" id="IPR043128">
    <property type="entry name" value="Rev_trsase/Diguanyl_cyclase"/>
</dbReference>
<gene>
    <name evidence="4" type="ORF">Tci_011999</name>
</gene>
<evidence type="ECO:0000256" key="1">
    <source>
        <dbReference type="PROSITE-ProRule" id="PRU00047"/>
    </source>
</evidence>
<dbReference type="Gene3D" id="3.10.10.10">
    <property type="entry name" value="HIV Type 1 Reverse Transcriptase, subunit A, domain 1"/>
    <property type="match status" value="1"/>
</dbReference>
<dbReference type="InterPro" id="IPR013103">
    <property type="entry name" value="RVT_2"/>
</dbReference>
<dbReference type="InterPro" id="IPR025724">
    <property type="entry name" value="GAG-pre-integrase_dom"/>
</dbReference>
<dbReference type="Gene3D" id="4.10.60.10">
    <property type="entry name" value="Zinc finger, CCHC-type"/>
    <property type="match status" value="1"/>
</dbReference>
<dbReference type="SUPFAM" id="SSF57756">
    <property type="entry name" value="Retrovirus zinc finger-like domains"/>
    <property type="match status" value="1"/>
</dbReference>
<accession>A0A6L2JSG1</accession>
<dbReference type="SMART" id="SM00343">
    <property type="entry name" value="ZnF_C2HC"/>
    <property type="match status" value="1"/>
</dbReference>
<keyword evidence="1" id="KW-0862">Zinc</keyword>
<evidence type="ECO:0000313" key="4">
    <source>
        <dbReference type="EMBL" id="GEU40021.1"/>
    </source>
</evidence>
<feature type="domain" description="CCHC-type" evidence="3">
    <location>
        <begin position="34"/>
        <end position="48"/>
    </location>
</feature>
<evidence type="ECO:0000259" key="3">
    <source>
        <dbReference type="PROSITE" id="PS50158"/>
    </source>
</evidence>
<dbReference type="GO" id="GO:0003676">
    <property type="term" value="F:nucleic acid binding"/>
    <property type="evidence" value="ECO:0007669"/>
    <property type="project" value="InterPro"/>
</dbReference>
<evidence type="ECO:0000256" key="2">
    <source>
        <dbReference type="SAM" id="MobiDB-lite"/>
    </source>
</evidence>
<proteinExistence type="predicted"/>
<dbReference type="InterPro" id="IPR053134">
    <property type="entry name" value="RNA-dir_DNA_polymerase"/>
</dbReference>
<dbReference type="SUPFAM" id="SSF56672">
    <property type="entry name" value="DNA/RNA polymerases"/>
    <property type="match status" value="2"/>
</dbReference>
<dbReference type="Pfam" id="PF00078">
    <property type="entry name" value="RVT_1"/>
    <property type="match status" value="1"/>
</dbReference>
<dbReference type="GO" id="GO:0008270">
    <property type="term" value="F:zinc ion binding"/>
    <property type="evidence" value="ECO:0007669"/>
    <property type="project" value="UniProtKB-KW"/>
</dbReference>
<dbReference type="PANTHER" id="PTHR24559">
    <property type="entry name" value="TRANSPOSON TY3-I GAG-POL POLYPROTEIN"/>
    <property type="match status" value="1"/>
</dbReference>
<name>A0A6L2JSG1_TANCI</name>
<reference evidence="4" key="1">
    <citation type="journal article" date="2019" name="Sci. Rep.">
        <title>Draft genome of Tanacetum cinerariifolium, the natural source of mosquito coil.</title>
        <authorList>
            <person name="Yamashiro T."/>
            <person name="Shiraishi A."/>
            <person name="Satake H."/>
            <person name="Nakayama K."/>
        </authorList>
    </citation>
    <scope>NUCLEOTIDE SEQUENCE</scope>
</reference>
<dbReference type="InterPro" id="IPR001878">
    <property type="entry name" value="Znf_CCHC"/>
</dbReference>